<keyword evidence="5" id="KW-0472">Membrane</keyword>
<comment type="similarity">
    <text evidence="2">Belongs to the ODR-4 family.</text>
</comment>
<evidence type="ECO:0000313" key="9">
    <source>
        <dbReference type="RefSeq" id="XP_022773009.1"/>
    </source>
</evidence>
<protein>
    <submittedName>
        <fullName evidence="8 9">Protein odr-4 homolog isoform X1</fullName>
    </submittedName>
</protein>
<evidence type="ECO:0000313" key="8">
    <source>
        <dbReference type="RefSeq" id="XP_022773008.1"/>
    </source>
</evidence>
<keyword evidence="3" id="KW-0812">Transmembrane</keyword>
<dbReference type="KEGG" id="dzi:111315506"/>
<keyword evidence="4" id="KW-1133">Transmembrane helix</keyword>
<accession>A0A6P6B759</accession>
<dbReference type="GO" id="GO:0008104">
    <property type="term" value="P:intracellular protein localization"/>
    <property type="evidence" value="ECO:0007669"/>
    <property type="project" value="TreeGrafter"/>
</dbReference>
<dbReference type="RefSeq" id="XP_022773009.1">
    <property type="nucleotide sequence ID" value="XM_022917274.1"/>
</dbReference>
<evidence type="ECO:0000256" key="3">
    <source>
        <dbReference type="ARBA" id="ARBA00022692"/>
    </source>
</evidence>
<sequence length="149" mass="16300">MVKAVVGEETQLHLAEDRLSQSSVSAQVGMVIGKLSSTMDRAFVFDLVPTPQYDAGQPACSILEPAEDDKKKESKSKSHTSDSSSSLVIDRDWIAEHARQVPRMMVGGMKVVGIYVWASEAVFKKFTVVLCQTVKRRCWSSILFGGCSG</sequence>
<evidence type="ECO:0000256" key="1">
    <source>
        <dbReference type="ARBA" id="ARBA00004370"/>
    </source>
</evidence>
<reference evidence="8 9" key="1">
    <citation type="submission" date="2025-04" db="UniProtKB">
        <authorList>
            <consortium name="RefSeq"/>
        </authorList>
    </citation>
    <scope>IDENTIFICATION</scope>
    <source>
        <tissue evidence="8 9">Fruit stalk</tissue>
    </source>
</reference>
<dbReference type="InterPro" id="IPR029454">
    <property type="entry name" value="ODR-4-like"/>
</dbReference>
<dbReference type="GO" id="GO:0012505">
    <property type="term" value="C:endomembrane system"/>
    <property type="evidence" value="ECO:0007669"/>
    <property type="project" value="TreeGrafter"/>
</dbReference>
<evidence type="ECO:0000256" key="2">
    <source>
        <dbReference type="ARBA" id="ARBA00010131"/>
    </source>
</evidence>
<evidence type="ECO:0000313" key="7">
    <source>
        <dbReference type="Proteomes" id="UP000515121"/>
    </source>
</evidence>
<dbReference type="RefSeq" id="XP_022773008.1">
    <property type="nucleotide sequence ID" value="XM_022917273.1"/>
</dbReference>
<proteinExistence type="inferred from homology"/>
<dbReference type="Pfam" id="PF14778">
    <property type="entry name" value="ODR4-like"/>
    <property type="match status" value="1"/>
</dbReference>
<dbReference type="PANTHER" id="PTHR33966:SF1">
    <property type="entry name" value="PROTEIN ODR-4 HOMOLOG"/>
    <property type="match status" value="1"/>
</dbReference>
<dbReference type="AlphaFoldDB" id="A0A6P6B759"/>
<organism evidence="7 9">
    <name type="scientific">Durio zibethinus</name>
    <name type="common">Durian</name>
    <dbReference type="NCBI Taxonomy" id="66656"/>
    <lineage>
        <taxon>Eukaryota</taxon>
        <taxon>Viridiplantae</taxon>
        <taxon>Streptophyta</taxon>
        <taxon>Embryophyta</taxon>
        <taxon>Tracheophyta</taxon>
        <taxon>Spermatophyta</taxon>
        <taxon>Magnoliopsida</taxon>
        <taxon>eudicotyledons</taxon>
        <taxon>Gunneridae</taxon>
        <taxon>Pentapetalae</taxon>
        <taxon>rosids</taxon>
        <taxon>malvids</taxon>
        <taxon>Malvales</taxon>
        <taxon>Malvaceae</taxon>
        <taxon>Helicteroideae</taxon>
        <taxon>Durio</taxon>
    </lineage>
</organism>
<evidence type="ECO:0000313" key="10">
    <source>
        <dbReference type="RefSeq" id="XP_022773011.1"/>
    </source>
</evidence>
<dbReference type="RefSeq" id="XP_022773011.1">
    <property type="nucleotide sequence ID" value="XM_022917276.1"/>
</dbReference>
<dbReference type="GeneID" id="111315506"/>
<evidence type="ECO:0000256" key="5">
    <source>
        <dbReference type="ARBA" id="ARBA00023136"/>
    </source>
</evidence>
<keyword evidence="7" id="KW-1185">Reference proteome</keyword>
<dbReference type="Proteomes" id="UP000515121">
    <property type="component" value="Unplaced"/>
</dbReference>
<dbReference type="OrthoDB" id="21458at2759"/>
<feature type="region of interest" description="Disordered" evidence="6">
    <location>
        <begin position="64"/>
        <end position="86"/>
    </location>
</feature>
<dbReference type="PANTHER" id="PTHR33966">
    <property type="entry name" value="PROTEIN ODR-4 HOMOLOG"/>
    <property type="match status" value="1"/>
</dbReference>
<gene>
    <name evidence="8 9 10" type="primary">LOC111315506</name>
</gene>
<evidence type="ECO:0000256" key="6">
    <source>
        <dbReference type="SAM" id="MobiDB-lite"/>
    </source>
</evidence>
<dbReference type="GO" id="GO:0016020">
    <property type="term" value="C:membrane"/>
    <property type="evidence" value="ECO:0007669"/>
    <property type="project" value="UniProtKB-SubCell"/>
</dbReference>
<evidence type="ECO:0000256" key="4">
    <source>
        <dbReference type="ARBA" id="ARBA00022989"/>
    </source>
</evidence>
<feature type="compositionally biased region" description="Basic and acidic residues" evidence="6">
    <location>
        <begin position="68"/>
        <end position="80"/>
    </location>
</feature>
<comment type="subcellular location">
    <subcellularLocation>
        <location evidence="1">Membrane</location>
    </subcellularLocation>
</comment>
<name>A0A6P6B759_DURZI</name>